<accession>A0ABY6G9C2</accession>
<organism evidence="2 3">
    <name type="scientific">Comamonas endophytica</name>
    <dbReference type="NCBI Taxonomy" id="2949090"/>
    <lineage>
        <taxon>Bacteria</taxon>
        <taxon>Pseudomonadati</taxon>
        <taxon>Pseudomonadota</taxon>
        <taxon>Betaproteobacteria</taxon>
        <taxon>Burkholderiales</taxon>
        <taxon>Comamonadaceae</taxon>
        <taxon>Comamonas</taxon>
    </lineage>
</organism>
<feature type="domain" description="DSBA-like thioredoxin" evidence="1">
    <location>
        <begin position="13"/>
        <end position="187"/>
    </location>
</feature>
<dbReference type="Proteomes" id="UP001162800">
    <property type="component" value="Chromosome"/>
</dbReference>
<dbReference type="CDD" id="cd03025">
    <property type="entry name" value="DsbA_FrnE_like"/>
    <property type="match status" value="1"/>
</dbReference>
<dbReference type="InterPro" id="IPR001853">
    <property type="entry name" value="DSBA-like_thioredoxin_dom"/>
</dbReference>
<dbReference type="Gene3D" id="3.40.30.10">
    <property type="entry name" value="Glutaredoxin"/>
    <property type="match status" value="1"/>
</dbReference>
<reference evidence="2" key="1">
    <citation type="submission" date="2022-09" db="EMBL/GenBank/DDBJ databases">
        <title>The complete genome of Acidovorax sp. 5MLIR.</title>
        <authorList>
            <person name="Liu L."/>
            <person name="Yue J."/>
            <person name="Yang F."/>
            <person name="Yuan J."/>
            <person name="Li L."/>
        </authorList>
    </citation>
    <scope>NUCLEOTIDE SEQUENCE</scope>
    <source>
        <strain evidence="2">5MLIR</strain>
    </source>
</reference>
<dbReference type="Pfam" id="PF01323">
    <property type="entry name" value="DSBA"/>
    <property type="match status" value="1"/>
</dbReference>
<dbReference type="PANTHER" id="PTHR13887">
    <property type="entry name" value="GLUTATHIONE S-TRANSFERASE KAPPA"/>
    <property type="match status" value="1"/>
</dbReference>
<protein>
    <submittedName>
        <fullName evidence="2">DsbA family protein</fullName>
    </submittedName>
</protein>
<dbReference type="PANTHER" id="PTHR13887:SF51">
    <property type="entry name" value="DSBA FAMILY PROTEIN"/>
    <property type="match status" value="1"/>
</dbReference>
<dbReference type="SUPFAM" id="SSF52833">
    <property type="entry name" value="Thioredoxin-like"/>
    <property type="match status" value="1"/>
</dbReference>
<gene>
    <name evidence="2" type="ORF">M9799_15880</name>
</gene>
<evidence type="ECO:0000259" key="1">
    <source>
        <dbReference type="Pfam" id="PF01323"/>
    </source>
</evidence>
<dbReference type="EMBL" id="CP106881">
    <property type="protein sequence ID" value="UYG51513.1"/>
    <property type="molecule type" value="Genomic_DNA"/>
</dbReference>
<evidence type="ECO:0000313" key="3">
    <source>
        <dbReference type="Proteomes" id="UP001162800"/>
    </source>
</evidence>
<evidence type="ECO:0000313" key="2">
    <source>
        <dbReference type="EMBL" id="UYG51513.1"/>
    </source>
</evidence>
<name>A0ABY6G9C2_9BURK</name>
<proteinExistence type="predicted"/>
<dbReference type="RefSeq" id="WP_231042286.1">
    <property type="nucleotide sequence ID" value="NZ_CP106881.1"/>
</dbReference>
<keyword evidence="3" id="KW-1185">Reference proteome</keyword>
<dbReference type="InterPro" id="IPR036249">
    <property type="entry name" value="Thioredoxin-like_sf"/>
</dbReference>
<sequence length="231" mass="24739">MPSSPAPVLHYIFDPLCGWCYAAAPLLAAARALPGLAVQWHAGGMLSGAARRTITREWRAHVIPHDERIAALTGQPFGDAYYNGLLNQVGATLDSTPPIAAMLAAEAMDGRGLDLLARAQTAHYVEGQQISTLGVLQSLAGELGLDIRTFTAHCQEVLADTVQSHIQESREWLQASGGQGFPTFVLEFTDRSSGQRVAQRVDIGPWLGNPAGWAEHLQQGLERAAGALPRD</sequence>